<sequence>MIKNIFKSIQNYTQSFGLISELKLWKFFFIPILISIVTAIIIGFLAYGLSDDIGYYITKIWRWNWGKEVFTTISNVIGGLTIVVLGLILYKHIIMALSAPFMSPVSERIEAHFSGVQPSELHHHRTTSFSNQLWRGIRINLRNLGKELLFTIPILLLSFIPIINIFTTVLLFLIQAYYAGFGNIDYTLERHFNYKDSIDFVRKNKGFAIGNGVIFMLFLMIPVVGVILVLPFSVTAASIGTVSLINNKKTV</sequence>
<keyword evidence="2" id="KW-0813">Transport</keyword>
<dbReference type="GO" id="GO:0005886">
    <property type="term" value="C:plasma membrane"/>
    <property type="evidence" value="ECO:0007669"/>
    <property type="project" value="TreeGrafter"/>
</dbReference>
<feature type="transmembrane region" description="Helical" evidence="10">
    <location>
        <begin position="148"/>
        <end position="178"/>
    </location>
</feature>
<feature type="transmembrane region" description="Helical" evidence="10">
    <location>
        <begin position="27"/>
        <end position="49"/>
    </location>
</feature>
<evidence type="ECO:0000313" key="12">
    <source>
        <dbReference type="Proteomes" id="UP000270856"/>
    </source>
</evidence>
<evidence type="ECO:0000256" key="8">
    <source>
        <dbReference type="ARBA" id="ARBA00023032"/>
    </source>
</evidence>
<evidence type="ECO:0000256" key="2">
    <source>
        <dbReference type="ARBA" id="ARBA00022448"/>
    </source>
</evidence>
<keyword evidence="6 10" id="KW-0812">Transmembrane</keyword>
<comment type="subcellular location">
    <subcellularLocation>
        <location evidence="1">Membrane</location>
        <topology evidence="1">Multi-pass membrane protein</topology>
    </subcellularLocation>
</comment>
<feature type="transmembrane region" description="Helical" evidence="10">
    <location>
        <begin position="69"/>
        <end position="90"/>
    </location>
</feature>
<keyword evidence="3" id="KW-1003">Cell membrane</keyword>
<accession>A0A3N4NV72</accession>
<dbReference type="Pfam" id="PF07264">
    <property type="entry name" value="EI24"/>
    <property type="match status" value="1"/>
</dbReference>
<evidence type="ECO:0000256" key="4">
    <source>
        <dbReference type="ARBA" id="ARBA00022519"/>
    </source>
</evidence>
<dbReference type="GO" id="GO:0009675">
    <property type="term" value="F:high-affinity sulfate:proton symporter activity"/>
    <property type="evidence" value="ECO:0007669"/>
    <property type="project" value="TreeGrafter"/>
</dbReference>
<keyword evidence="7 10" id="KW-1133">Transmembrane helix</keyword>
<dbReference type="GO" id="GO:0000103">
    <property type="term" value="P:sulfate assimilation"/>
    <property type="evidence" value="ECO:0007669"/>
    <property type="project" value="TreeGrafter"/>
</dbReference>
<evidence type="ECO:0000313" key="11">
    <source>
        <dbReference type="EMBL" id="RPE00065.1"/>
    </source>
</evidence>
<proteinExistence type="predicted"/>
<keyword evidence="8" id="KW-0764">Sulfate transport</keyword>
<evidence type="ECO:0000256" key="9">
    <source>
        <dbReference type="ARBA" id="ARBA00023136"/>
    </source>
</evidence>
<evidence type="ECO:0000256" key="7">
    <source>
        <dbReference type="ARBA" id="ARBA00022989"/>
    </source>
</evidence>
<dbReference type="RefSeq" id="WP_123896300.1">
    <property type="nucleotide sequence ID" value="NZ_RPFJ01000002.1"/>
</dbReference>
<evidence type="ECO:0000256" key="5">
    <source>
        <dbReference type="ARBA" id="ARBA00022605"/>
    </source>
</evidence>
<dbReference type="PANTHER" id="PTHR37468:SF1">
    <property type="entry name" value="SULFATE TRANSPORTER CYSZ"/>
    <property type="match status" value="1"/>
</dbReference>
<evidence type="ECO:0000256" key="1">
    <source>
        <dbReference type="ARBA" id="ARBA00004141"/>
    </source>
</evidence>
<evidence type="ECO:0000256" key="10">
    <source>
        <dbReference type="SAM" id="Phobius"/>
    </source>
</evidence>
<gene>
    <name evidence="11" type="ORF">EGM88_02040</name>
</gene>
<keyword evidence="12" id="KW-1185">Reference proteome</keyword>
<keyword evidence="9 10" id="KW-0472">Membrane</keyword>
<name>A0A3N4NV72_9FLAO</name>
<dbReference type="GO" id="GO:0019344">
    <property type="term" value="P:cysteine biosynthetic process"/>
    <property type="evidence" value="ECO:0007669"/>
    <property type="project" value="TreeGrafter"/>
</dbReference>
<evidence type="ECO:0000256" key="3">
    <source>
        <dbReference type="ARBA" id="ARBA00022475"/>
    </source>
</evidence>
<keyword evidence="4" id="KW-0997">Cell inner membrane</keyword>
<protein>
    <submittedName>
        <fullName evidence="11">Coproporphyrinogen III oxidase</fullName>
    </submittedName>
</protein>
<organism evidence="11 12">
    <name type="scientific">Aureibaculum marinum</name>
    <dbReference type="NCBI Taxonomy" id="2487930"/>
    <lineage>
        <taxon>Bacteria</taxon>
        <taxon>Pseudomonadati</taxon>
        <taxon>Bacteroidota</taxon>
        <taxon>Flavobacteriia</taxon>
        <taxon>Flavobacteriales</taxon>
        <taxon>Flavobacteriaceae</taxon>
        <taxon>Aureibaculum</taxon>
    </lineage>
</organism>
<evidence type="ECO:0000256" key="6">
    <source>
        <dbReference type="ARBA" id="ARBA00022692"/>
    </source>
</evidence>
<dbReference type="OrthoDB" id="9787566at2"/>
<dbReference type="AlphaFoldDB" id="A0A3N4NV72"/>
<dbReference type="Proteomes" id="UP000270856">
    <property type="component" value="Unassembled WGS sequence"/>
</dbReference>
<reference evidence="11 12" key="1">
    <citation type="submission" date="2018-11" db="EMBL/GenBank/DDBJ databases">
        <title>Aureibaculum marinum gen. nov., sp. nov., a member of the family Flavobacteriaceae isolated from the Bohai Sea.</title>
        <authorList>
            <person name="Ji X."/>
        </authorList>
    </citation>
    <scope>NUCLEOTIDE SEQUENCE [LARGE SCALE GENOMIC DNA]</scope>
    <source>
        <strain evidence="11 12">BH-SD17</strain>
    </source>
</reference>
<dbReference type="PANTHER" id="PTHR37468">
    <property type="entry name" value="SULFATE TRANSPORTER CYSZ"/>
    <property type="match status" value="1"/>
</dbReference>
<dbReference type="InterPro" id="IPR050480">
    <property type="entry name" value="CysZ-like"/>
</dbReference>
<dbReference type="EMBL" id="RPFJ01000002">
    <property type="protein sequence ID" value="RPE00065.1"/>
    <property type="molecule type" value="Genomic_DNA"/>
</dbReference>
<feature type="transmembrane region" description="Helical" evidence="10">
    <location>
        <begin position="212"/>
        <end position="245"/>
    </location>
</feature>
<keyword evidence="5" id="KW-0028">Amino-acid biosynthesis</keyword>
<dbReference type="InterPro" id="IPR059112">
    <property type="entry name" value="CysZ/EI24"/>
</dbReference>
<comment type="caution">
    <text evidence="11">The sequence shown here is derived from an EMBL/GenBank/DDBJ whole genome shotgun (WGS) entry which is preliminary data.</text>
</comment>